<sequence>MSVKFPVKLSGEYAKLTEEEIIEVSSEDLLIEVNGVFVTYDEFVRIRYSDITRNQSVNSSVINNSILENSSVMALSFSDLKAFIPVFDGRAEDAFNFVYSCSQAMELASEAQATILFKYIQTQRRGNDQIIILNKNFVNWENLKKKLKEVYKESHSPVQLHRELISLKQDASETVIYYAQRIQTFQRRILTSRESLVEKANQVGEKTYLADNDFHQWFGTITFAYVVAQKPQSVEEASRYAQEEKQRLKAYKPTVDFCLQP</sequence>
<dbReference type="AlphaFoldDB" id="A0A7R8UY66"/>
<dbReference type="Pfam" id="PF03732">
    <property type="entry name" value="Retrotrans_gag"/>
    <property type="match status" value="1"/>
</dbReference>
<evidence type="ECO:0000313" key="3">
    <source>
        <dbReference type="Proteomes" id="UP000594454"/>
    </source>
</evidence>
<dbReference type="InterPro" id="IPR005162">
    <property type="entry name" value="Retrotrans_gag_dom"/>
</dbReference>
<protein>
    <recommendedName>
        <fullName evidence="1">Retrotransposon gag domain-containing protein</fullName>
    </recommendedName>
</protein>
<gene>
    <name evidence="2" type="ORF">HERILL_LOCUS11754</name>
</gene>
<proteinExistence type="predicted"/>
<evidence type="ECO:0000313" key="2">
    <source>
        <dbReference type="EMBL" id="CAD7089182.1"/>
    </source>
</evidence>
<dbReference type="EMBL" id="LR899012">
    <property type="protein sequence ID" value="CAD7089182.1"/>
    <property type="molecule type" value="Genomic_DNA"/>
</dbReference>
<accession>A0A7R8UY66</accession>
<dbReference type="InParanoid" id="A0A7R8UY66"/>
<keyword evidence="3" id="KW-1185">Reference proteome</keyword>
<dbReference type="Proteomes" id="UP000594454">
    <property type="component" value="Chromosome 4"/>
</dbReference>
<evidence type="ECO:0000259" key="1">
    <source>
        <dbReference type="Pfam" id="PF03732"/>
    </source>
</evidence>
<name>A0A7R8UY66_HERIL</name>
<feature type="domain" description="Retrotransposon gag" evidence="1">
    <location>
        <begin position="129"/>
        <end position="199"/>
    </location>
</feature>
<organism evidence="2 3">
    <name type="scientific">Hermetia illucens</name>
    <name type="common">Black soldier fly</name>
    <dbReference type="NCBI Taxonomy" id="343691"/>
    <lineage>
        <taxon>Eukaryota</taxon>
        <taxon>Metazoa</taxon>
        <taxon>Ecdysozoa</taxon>
        <taxon>Arthropoda</taxon>
        <taxon>Hexapoda</taxon>
        <taxon>Insecta</taxon>
        <taxon>Pterygota</taxon>
        <taxon>Neoptera</taxon>
        <taxon>Endopterygota</taxon>
        <taxon>Diptera</taxon>
        <taxon>Brachycera</taxon>
        <taxon>Stratiomyomorpha</taxon>
        <taxon>Stratiomyidae</taxon>
        <taxon>Hermetiinae</taxon>
        <taxon>Hermetia</taxon>
    </lineage>
</organism>
<reference evidence="2 3" key="1">
    <citation type="submission" date="2020-11" db="EMBL/GenBank/DDBJ databases">
        <authorList>
            <person name="Wallbank WR R."/>
            <person name="Pardo Diaz C."/>
            <person name="Kozak K."/>
            <person name="Martin S."/>
            <person name="Jiggins C."/>
            <person name="Moest M."/>
            <person name="Warren A I."/>
            <person name="Generalovic N T."/>
            <person name="Byers J.R.P. K."/>
            <person name="Montejo-Kovacevich G."/>
            <person name="Yen C E."/>
        </authorList>
    </citation>
    <scope>NUCLEOTIDE SEQUENCE [LARGE SCALE GENOMIC DNA]</scope>
</reference>